<reference evidence="3" key="1">
    <citation type="journal article" date="2017" name="Genome Biol.">
        <title>Comparative genomics reveals high biological diversity and specific adaptations in the industrially and medically important fungal genus Aspergillus.</title>
        <authorList>
            <person name="de Vries R.P."/>
            <person name="Riley R."/>
            <person name="Wiebenga A."/>
            <person name="Aguilar-Osorio G."/>
            <person name="Amillis S."/>
            <person name="Uchima C.A."/>
            <person name="Anderluh G."/>
            <person name="Asadollahi M."/>
            <person name="Askin M."/>
            <person name="Barry K."/>
            <person name="Battaglia E."/>
            <person name="Bayram O."/>
            <person name="Benocci T."/>
            <person name="Braus-Stromeyer S.A."/>
            <person name="Caldana C."/>
            <person name="Canovas D."/>
            <person name="Cerqueira G.C."/>
            <person name="Chen F."/>
            <person name="Chen W."/>
            <person name="Choi C."/>
            <person name="Clum A."/>
            <person name="Dos Santos R.A."/>
            <person name="Damasio A.R."/>
            <person name="Diallinas G."/>
            <person name="Emri T."/>
            <person name="Fekete E."/>
            <person name="Flipphi M."/>
            <person name="Freyberg S."/>
            <person name="Gallo A."/>
            <person name="Gournas C."/>
            <person name="Habgood R."/>
            <person name="Hainaut M."/>
            <person name="Harispe M.L."/>
            <person name="Henrissat B."/>
            <person name="Hilden K.S."/>
            <person name="Hope R."/>
            <person name="Hossain A."/>
            <person name="Karabika E."/>
            <person name="Karaffa L."/>
            <person name="Karanyi Z."/>
            <person name="Krasevec N."/>
            <person name="Kuo A."/>
            <person name="Kusch H."/>
            <person name="LaButti K."/>
            <person name="Lagendijk E.L."/>
            <person name="Lapidus A."/>
            <person name="Levasseur A."/>
            <person name="Lindquist E."/>
            <person name="Lipzen A."/>
            <person name="Logrieco A.F."/>
            <person name="MacCabe A."/>
            <person name="Maekelae M.R."/>
            <person name="Malavazi I."/>
            <person name="Melin P."/>
            <person name="Meyer V."/>
            <person name="Mielnichuk N."/>
            <person name="Miskei M."/>
            <person name="Molnar A.P."/>
            <person name="Mule G."/>
            <person name="Ngan C.Y."/>
            <person name="Orejas M."/>
            <person name="Orosz E."/>
            <person name="Ouedraogo J.P."/>
            <person name="Overkamp K.M."/>
            <person name="Park H.-S."/>
            <person name="Perrone G."/>
            <person name="Piumi F."/>
            <person name="Punt P.J."/>
            <person name="Ram A.F."/>
            <person name="Ramon A."/>
            <person name="Rauscher S."/>
            <person name="Record E."/>
            <person name="Riano-Pachon D.M."/>
            <person name="Robert V."/>
            <person name="Roehrig J."/>
            <person name="Ruller R."/>
            <person name="Salamov A."/>
            <person name="Salih N.S."/>
            <person name="Samson R.A."/>
            <person name="Sandor E."/>
            <person name="Sanguinetti M."/>
            <person name="Schuetze T."/>
            <person name="Sepcic K."/>
            <person name="Shelest E."/>
            <person name="Sherlock G."/>
            <person name="Sophianopoulou V."/>
            <person name="Squina F.M."/>
            <person name="Sun H."/>
            <person name="Susca A."/>
            <person name="Todd R.B."/>
            <person name="Tsang A."/>
            <person name="Unkles S.E."/>
            <person name="van de Wiele N."/>
            <person name="van Rossen-Uffink D."/>
            <person name="Oliveira J.V."/>
            <person name="Vesth T.C."/>
            <person name="Visser J."/>
            <person name="Yu J.-H."/>
            <person name="Zhou M."/>
            <person name="Andersen M.R."/>
            <person name="Archer D.B."/>
            <person name="Baker S.E."/>
            <person name="Benoit I."/>
            <person name="Brakhage A.A."/>
            <person name="Braus G.H."/>
            <person name="Fischer R."/>
            <person name="Frisvad J.C."/>
            <person name="Goldman G.H."/>
            <person name="Houbraken J."/>
            <person name="Oakley B."/>
            <person name="Pocsi I."/>
            <person name="Scazzocchio C."/>
            <person name="Seiboth B."/>
            <person name="vanKuyk P.A."/>
            <person name="Wortman J."/>
            <person name="Dyer P.S."/>
            <person name="Grigoriev I.V."/>
        </authorList>
    </citation>
    <scope>NUCLEOTIDE SEQUENCE [LARGE SCALE GENOMIC DNA]</scope>
    <source>
        <strain evidence="3">CBS 101740 / IMI 381727 / IBT 21946</strain>
    </source>
</reference>
<gene>
    <name evidence="2" type="ORF">ASPBRDRAFT_201785</name>
</gene>
<keyword evidence="3" id="KW-1185">Reference proteome</keyword>
<evidence type="ECO:0000259" key="1">
    <source>
        <dbReference type="Pfam" id="PF01636"/>
    </source>
</evidence>
<dbReference type="PANTHER" id="PTHR21310">
    <property type="entry name" value="AMINOGLYCOSIDE PHOSPHOTRANSFERASE-RELATED-RELATED"/>
    <property type="match status" value="1"/>
</dbReference>
<dbReference type="Gene3D" id="3.90.1200.10">
    <property type="match status" value="1"/>
</dbReference>
<dbReference type="CDD" id="cd05120">
    <property type="entry name" value="APH_ChoK_like"/>
    <property type="match status" value="1"/>
</dbReference>
<dbReference type="SUPFAM" id="SSF56112">
    <property type="entry name" value="Protein kinase-like (PK-like)"/>
    <property type="match status" value="1"/>
</dbReference>
<sequence>MTPSNACFFCGWSQACQHDGRYRGHVNSFFQEEVMSFGPGTVLKVQDNNLPTDEVSNIRLVQEQTSIPVPKILEDREEEDQRLVLMERIPGEPLSTVWPSLSFEQRESIAKQTAEYLLELREIQSNRMQSLGGGPVFNNSLFAYGDDSYSRGPFASDDELWVEMERQLHESVPEAVREQLRSRMPPATPYTFTHGDLTYSNIMVKDGCVTGIINWEMAAYMPVWWESVRASISEHGDEDEDWKIFLEEYMPDYSAAYEFWRDYLYLCLDPSQVEALEQAEREALMDGS</sequence>
<dbReference type="PANTHER" id="PTHR21310:SF48">
    <property type="entry name" value="AMINOGLYCOSIDE PHOSPHOTRANSFERASE DOMAIN-CONTAINING PROTEIN"/>
    <property type="match status" value="1"/>
</dbReference>
<proteinExistence type="predicted"/>
<dbReference type="GeneID" id="93574091"/>
<dbReference type="InterPro" id="IPR002575">
    <property type="entry name" value="Aminoglycoside_PTrfase"/>
</dbReference>
<protein>
    <recommendedName>
        <fullName evidence="1">Aminoglycoside phosphotransferase domain-containing protein</fullName>
    </recommendedName>
</protein>
<dbReference type="Proteomes" id="UP000184499">
    <property type="component" value="Unassembled WGS sequence"/>
</dbReference>
<dbReference type="STRING" id="767769.A0A1L9U1Q4"/>
<dbReference type="VEuPathDB" id="FungiDB:ASPBRDRAFT_201785"/>
<dbReference type="AlphaFoldDB" id="A0A1L9U1Q4"/>
<feature type="domain" description="Aminoglycoside phosphotransferase" evidence="1">
    <location>
        <begin position="59"/>
        <end position="261"/>
    </location>
</feature>
<dbReference type="Pfam" id="PF01636">
    <property type="entry name" value="APH"/>
    <property type="match status" value="1"/>
</dbReference>
<name>A0A1L9U1Q4_ASPBC</name>
<dbReference type="RefSeq" id="XP_067472724.1">
    <property type="nucleotide sequence ID" value="XM_067621603.1"/>
</dbReference>
<accession>A0A1L9U1Q4</accession>
<evidence type="ECO:0000313" key="3">
    <source>
        <dbReference type="Proteomes" id="UP000184499"/>
    </source>
</evidence>
<dbReference type="EMBL" id="KV878735">
    <property type="protein sequence ID" value="OJJ65473.1"/>
    <property type="molecule type" value="Genomic_DNA"/>
</dbReference>
<dbReference type="InterPro" id="IPR051678">
    <property type="entry name" value="AGP_Transferase"/>
</dbReference>
<organism evidence="2 3">
    <name type="scientific">Aspergillus brasiliensis (strain CBS 101740 / IMI 381727 / IBT 21946)</name>
    <dbReference type="NCBI Taxonomy" id="767769"/>
    <lineage>
        <taxon>Eukaryota</taxon>
        <taxon>Fungi</taxon>
        <taxon>Dikarya</taxon>
        <taxon>Ascomycota</taxon>
        <taxon>Pezizomycotina</taxon>
        <taxon>Eurotiomycetes</taxon>
        <taxon>Eurotiomycetidae</taxon>
        <taxon>Eurotiales</taxon>
        <taxon>Aspergillaceae</taxon>
        <taxon>Aspergillus</taxon>
        <taxon>Aspergillus subgen. Circumdati</taxon>
    </lineage>
</organism>
<dbReference type="InterPro" id="IPR011009">
    <property type="entry name" value="Kinase-like_dom_sf"/>
</dbReference>
<dbReference type="OrthoDB" id="8300194at2759"/>
<evidence type="ECO:0000313" key="2">
    <source>
        <dbReference type="EMBL" id="OJJ65473.1"/>
    </source>
</evidence>